<feature type="repeat" description="WD" evidence="12">
    <location>
        <begin position="310"/>
        <end position="335"/>
    </location>
</feature>
<evidence type="ECO:0000256" key="2">
    <source>
        <dbReference type="ARBA" id="ARBA00022490"/>
    </source>
</evidence>
<evidence type="ECO:0000256" key="7">
    <source>
        <dbReference type="ARBA" id="ARBA00022776"/>
    </source>
</evidence>
<dbReference type="PROSITE" id="PS50896">
    <property type="entry name" value="LISH"/>
    <property type="match status" value="1"/>
</dbReference>
<dbReference type="InterPro" id="IPR056795">
    <property type="entry name" value="PAC1-like_LisH-like_dom"/>
</dbReference>
<dbReference type="SUPFAM" id="SSF50978">
    <property type="entry name" value="WD40 repeat-like"/>
    <property type="match status" value="1"/>
</dbReference>
<evidence type="ECO:0000256" key="11">
    <source>
        <dbReference type="HAMAP-Rule" id="MF_03141"/>
    </source>
</evidence>
<dbReference type="GO" id="GO:0000922">
    <property type="term" value="C:spindle pole"/>
    <property type="evidence" value="ECO:0007669"/>
    <property type="project" value="UniProtKB-SubCell"/>
</dbReference>
<dbReference type="OrthoDB" id="10264588at2759"/>
<accession>A0A067Q242</accession>
<dbReference type="FunFam" id="2.130.10.10:FF:000342">
    <property type="entry name" value="Nuclear distribution protein PAC1"/>
    <property type="match status" value="1"/>
</dbReference>
<dbReference type="GO" id="GO:0023052">
    <property type="term" value="P:signaling"/>
    <property type="evidence" value="ECO:0007669"/>
    <property type="project" value="UniProtKB-ARBA"/>
</dbReference>
<dbReference type="PROSITE" id="PS00678">
    <property type="entry name" value="WD_REPEATS_1"/>
    <property type="match status" value="3"/>
</dbReference>
<dbReference type="PANTHER" id="PTHR19848:SF8">
    <property type="entry name" value="F-BOX AND WD REPEAT DOMAIN CONTAINING 7"/>
    <property type="match status" value="1"/>
</dbReference>
<dbReference type="PROSITE" id="PS50082">
    <property type="entry name" value="WD_REPEATS_2"/>
    <property type="match status" value="6"/>
</dbReference>
<dbReference type="InterPro" id="IPR020472">
    <property type="entry name" value="WD40_PAC1"/>
</dbReference>
<dbReference type="InParanoid" id="A0A067Q242"/>
<keyword evidence="9 11" id="KW-0206">Cytoskeleton</keyword>
<keyword evidence="6" id="KW-0677">Repeat</keyword>
<dbReference type="Gene3D" id="1.20.960.30">
    <property type="match status" value="1"/>
</dbReference>
<evidence type="ECO:0000313" key="14">
    <source>
        <dbReference type="EMBL" id="KDQ61138.1"/>
    </source>
</evidence>
<dbReference type="Pfam" id="PF24951">
    <property type="entry name" value="LisH_PAC1"/>
    <property type="match status" value="1"/>
</dbReference>
<keyword evidence="15" id="KW-1185">Reference proteome</keyword>
<reference evidence="15" key="1">
    <citation type="journal article" date="2014" name="Proc. Natl. Acad. Sci. U.S.A.">
        <title>Extensive sampling of basidiomycete genomes demonstrates inadequacy of the white-rot/brown-rot paradigm for wood decay fungi.</title>
        <authorList>
            <person name="Riley R."/>
            <person name="Salamov A.A."/>
            <person name="Brown D.W."/>
            <person name="Nagy L.G."/>
            <person name="Floudas D."/>
            <person name="Held B.W."/>
            <person name="Levasseur A."/>
            <person name="Lombard V."/>
            <person name="Morin E."/>
            <person name="Otillar R."/>
            <person name="Lindquist E.A."/>
            <person name="Sun H."/>
            <person name="LaButti K.M."/>
            <person name="Schmutz J."/>
            <person name="Jabbour D."/>
            <person name="Luo H."/>
            <person name="Baker S.E."/>
            <person name="Pisabarro A.G."/>
            <person name="Walton J.D."/>
            <person name="Blanchette R.A."/>
            <person name="Henrissat B."/>
            <person name="Martin F."/>
            <person name="Cullen D."/>
            <person name="Hibbett D.S."/>
            <person name="Grigoriev I.V."/>
        </authorList>
    </citation>
    <scope>NUCLEOTIDE SEQUENCE [LARGE SCALE GENOMIC DNA]</scope>
    <source>
        <strain evidence="15">MUCL 33604</strain>
    </source>
</reference>
<feature type="repeat" description="WD" evidence="12">
    <location>
        <begin position="336"/>
        <end position="377"/>
    </location>
</feature>
<dbReference type="Proteomes" id="UP000027265">
    <property type="component" value="Unassembled WGS sequence"/>
</dbReference>
<dbReference type="SMART" id="SM00320">
    <property type="entry name" value="WD40"/>
    <property type="match status" value="7"/>
</dbReference>
<dbReference type="InterPro" id="IPR015943">
    <property type="entry name" value="WD40/YVTN_repeat-like_dom_sf"/>
</dbReference>
<evidence type="ECO:0000256" key="5">
    <source>
        <dbReference type="ARBA" id="ARBA00022701"/>
    </source>
</evidence>
<dbReference type="HOGENOM" id="CLU_000288_57_15_1"/>
<dbReference type="InterPro" id="IPR019775">
    <property type="entry name" value="WD40_repeat_CS"/>
</dbReference>
<dbReference type="Gene3D" id="2.130.10.10">
    <property type="entry name" value="YVTN repeat-like/Quinoprotein amine dehydrogenase"/>
    <property type="match status" value="1"/>
</dbReference>
<dbReference type="STRING" id="933084.A0A067Q242"/>
<dbReference type="InterPro" id="IPR001680">
    <property type="entry name" value="WD40_rpt"/>
</dbReference>
<organism evidence="14 15">
    <name type="scientific">Jaapia argillacea MUCL 33604</name>
    <dbReference type="NCBI Taxonomy" id="933084"/>
    <lineage>
        <taxon>Eukaryota</taxon>
        <taxon>Fungi</taxon>
        <taxon>Dikarya</taxon>
        <taxon>Basidiomycota</taxon>
        <taxon>Agaricomycotina</taxon>
        <taxon>Agaricomycetes</taxon>
        <taxon>Agaricomycetidae</taxon>
        <taxon>Jaapiales</taxon>
        <taxon>Jaapiaceae</taxon>
        <taxon>Jaapia</taxon>
    </lineage>
</organism>
<dbReference type="HAMAP" id="MF_03141">
    <property type="entry name" value="lis1"/>
    <property type="match status" value="1"/>
</dbReference>
<dbReference type="CDD" id="cd00200">
    <property type="entry name" value="WD40"/>
    <property type="match status" value="1"/>
</dbReference>
<evidence type="ECO:0000256" key="9">
    <source>
        <dbReference type="ARBA" id="ARBA00023212"/>
    </source>
</evidence>
<sequence>MSLLSERQKDELHKSILEYLHNNNFPDAYNALKSETRSEYSPDPKGKYAGLLEKKWTSVIRLQKKIMDLENRNSALQEEISMTPAKRVASQTDWVPRAPAAHVLTGHRSPITSVAFHPTYSLLASASEDATVKIWDWETGEFERTLKGHTRAIQDLDFDHKGNLLVTCSSDLFIKIWDTQNEWKNTKTFPGHEHSVSAVRFMPGDQLIVSASRDRTIRLFDVASTHLIRTILGHSDWVRSVIPSDDGKLLASSSSDQTARIWDPLTGECKMELRGHDNVIEVVVFAPVAAYPAIRELAGLPSTDRSKRPGAFVATGSRDKTIKLWDSQSGQLLRNLAGHDNWIRAIVFHPTGKFLLSASDDKTIRVWELSTGRCMKIVEAHGHFVQCLAWGRQSAAGGEAKVNGADGSPGGDPEKLMNVVATGSVDQTVKIWMP</sequence>
<dbReference type="GO" id="GO:0005875">
    <property type="term" value="C:microtubule associated complex"/>
    <property type="evidence" value="ECO:0007669"/>
    <property type="project" value="UniProtKB-UniRule"/>
</dbReference>
<dbReference type="InterPro" id="IPR037190">
    <property type="entry name" value="LIS1_N"/>
</dbReference>
<gene>
    <name evidence="11" type="primary">PAC1</name>
    <name evidence="11" type="synonym">LIS1</name>
    <name evidence="14" type="ORF">JAAARDRAFT_32141</name>
</gene>
<dbReference type="PIRSF" id="PIRSF037647">
    <property type="entry name" value="Dynein_regulator_Lis1"/>
    <property type="match status" value="1"/>
</dbReference>
<dbReference type="PROSITE" id="PS50294">
    <property type="entry name" value="WD_REPEATS_REGION"/>
    <property type="match status" value="5"/>
</dbReference>
<keyword evidence="4 11" id="KW-0132">Cell division</keyword>
<comment type="subunit">
    <text evidence="11">Self-associates. Interacts with NDL1 and dynein.</text>
</comment>
<keyword evidence="1 11" id="KW-0813">Transport</keyword>
<keyword evidence="5 11" id="KW-0493">Microtubule</keyword>
<feature type="repeat" description="WD" evidence="12">
    <location>
        <begin position="146"/>
        <end position="181"/>
    </location>
</feature>
<dbReference type="SUPFAM" id="SSF109925">
    <property type="entry name" value="Lissencephaly-1 protein (Lis-1, PAF-AH alpha) N-terminal domain"/>
    <property type="match status" value="1"/>
</dbReference>
<dbReference type="GO" id="GO:0051301">
    <property type="term" value="P:cell division"/>
    <property type="evidence" value="ECO:0007669"/>
    <property type="project" value="UniProtKB-KW"/>
</dbReference>
<dbReference type="AlphaFoldDB" id="A0A067Q242"/>
<dbReference type="InterPro" id="IPR006594">
    <property type="entry name" value="LisH"/>
</dbReference>
<feature type="repeat" description="WD" evidence="12">
    <location>
        <begin position="104"/>
        <end position="145"/>
    </location>
</feature>
<evidence type="ECO:0000256" key="6">
    <source>
        <dbReference type="ARBA" id="ARBA00022737"/>
    </source>
</evidence>
<evidence type="ECO:0000313" key="15">
    <source>
        <dbReference type="Proteomes" id="UP000027265"/>
    </source>
</evidence>
<keyword evidence="2 11" id="KW-0963">Cytoplasm</keyword>
<comment type="similarity">
    <text evidence="11">Belongs to the WD repeat LIS1/nudF family.</text>
</comment>
<keyword evidence="7 11" id="KW-0498">Mitosis</keyword>
<dbReference type="GO" id="GO:0007154">
    <property type="term" value="P:cell communication"/>
    <property type="evidence" value="ECO:0007669"/>
    <property type="project" value="UniProtKB-ARBA"/>
</dbReference>
<dbReference type="GO" id="GO:0005874">
    <property type="term" value="C:microtubule"/>
    <property type="evidence" value="ECO:0007669"/>
    <property type="project" value="UniProtKB-KW"/>
</dbReference>
<comment type="subcellular location">
    <subcellularLocation>
        <location evidence="11">Cytoplasm</location>
        <location evidence="11">Cytoskeleton</location>
    </subcellularLocation>
    <subcellularLocation>
        <location evidence="11">Cytoplasm</location>
        <location evidence="11">Cytoskeleton</location>
        <location evidence="11">Spindle pole</location>
    </subcellularLocation>
    <text evidence="11">Localizes to the plus ends of microtubules at the hyphal tip and the mitotic spindle poles.</text>
</comment>
<keyword evidence="10 11" id="KW-0131">Cell cycle</keyword>
<proteinExistence type="inferred from homology"/>
<dbReference type="GO" id="GO:0051012">
    <property type="term" value="P:microtubule sliding"/>
    <property type="evidence" value="ECO:0007669"/>
    <property type="project" value="UniProtKB-UniRule"/>
</dbReference>
<dbReference type="GO" id="GO:0005737">
    <property type="term" value="C:cytoplasm"/>
    <property type="evidence" value="ECO:0007669"/>
    <property type="project" value="UniProtKB-UniRule"/>
</dbReference>
<comment type="function">
    <text evidence="11">Positively regulates the activity of the minus-end directed microtubule motor protein dynein. May enhance dynein-mediated microtubule sliding by targeting dynein to the microtubule plus end. Required for nuclear migration during vegetative growth as well as development. Required for retrograde early endosome (EE) transport from the hyphal tip. Required for localization of dynein to the mitotic spindle poles. Recruits additional proteins to the dynein complex at SPBs.</text>
</comment>
<dbReference type="GO" id="GO:0000132">
    <property type="term" value="P:establishment of mitotic spindle orientation"/>
    <property type="evidence" value="ECO:0007669"/>
    <property type="project" value="UniProtKB-UniRule"/>
</dbReference>
<keyword evidence="8 11" id="KW-0175">Coiled coil</keyword>
<dbReference type="EMBL" id="KL197713">
    <property type="protein sequence ID" value="KDQ61138.1"/>
    <property type="molecule type" value="Genomic_DNA"/>
</dbReference>
<evidence type="ECO:0000256" key="8">
    <source>
        <dbReference type="ARBA" id="ARBA00023054"/>
    </source>
</evidence>
<feature type="repeat" description="WD" evidence="12">
    <location>
        <begin position="189"/>
        <end position="230"/>
    </location>
</feature>
<dbReference type="InterPro" id="IPR017252">
    <property type="entry name" value="Dynein_regulator_LIS1"/>
</dbReference>
<dbReference type="PRINTS" id="PR00320">
    <property type="entry name" value="GPROTEINBRPT"/>
</dbReference>
<feature type="repeat" description="WD" evidence="12">
    <location>
        <begin position="231"/>
        <end position="272"/>
    </location>
</feature>
<keyword evidence="3 12" id="KW-0853">WD repeat</keyword>
<evidence type="ECO:0000256" key="12">
    <source>
        <dbReference type="PROSITE-ProRule" id="PRU00221"/>
    </source>
</evidence>
<dbReference type="FunFam" id="1.20.960.30:FF:000002">
    <property type="entry name" value="Platelet-activating factor acetylhydrolase ib"/>
    <property type="match status" value="1"/>
</dbReference>
<dbReference type="Pfam" id="PF00400">
    <property type="entry name" value="WD40"/>
    <property type="match status" value="7"/>
</dbReference>
<dbReference type="PANTHER" id="PTHR19848">
    <property type="entry name" value="WD40 REPEAT PROTEIN"/>
    <property type="match status" value="1"/>
</dbReference>
<evidence type="ECO:0000256" key="4">
    <source>
        <dbReference type="ARBA" id="ARBA00022618"/>
    </source>
</evidence>
<comment type="domain">
    <text evidence="11">Dimerization mediated by the LisH domain may be required to activate dynein.</text>
</comment>
<evidence type="ECO:0000259" key="13">
    <source>
        <dbReference type="Pfam" id="PF24951"/>
    </source>
</evidence>
<dbReference type="GO" id="GO:0070840">
    <property type="term" value="F:dynein complex binding"/>
    <property type="evidence" value="ECO:0007669"/>
    <property type="project" value="UniProtKB-UniRule"/>
</dbReference>
<evidence type="ECO:0000256" key="3">
    <source>
        <dbReference type="ARBA" id="ARBA00022574"/>
    </source>
</evidence>
<name>A0A067Q242_9AGAM</name>
<dbReference type="InterPro" id="IPR036322">
    <property type="entry name" value="WD40_repeat_dom_sf"/>
</dbReference>
<evidence type="ECO:0000256" key="1">
    <source>
        <dbReference type="ARBA" id="ARBA00022448"/>
    </source>
</evidence>
<evidence type="ECO:0000256" key="10">
    <source>
        <dbReference type="ARBA" id="ARBA00023306"/>
    </source>
</evidence>
<feature type="domain" description="PAC1-like LisH-like dimerisation" evidence="13">
    <location>
        <begin position="6"/>
        <end position="36"/>
    </location>
</feature>
<protein>
    <recommendedName>
        <fullName evidence="11">Nuclear distribution protein PAC1</fullName>
    </recommendedName>
    <alternativeName>
        <fullName evidence="11">Lissencephaly-1 homolog</fullName>
        <shortName evidence="11">LIS-1</shortName>
    </alternativeName>
    <alternativeName>
        <fullName evidence="11">nudF homolog</fullName>
    </alternativeName>
</protein>